<feature type="coiled-coil region" evidence="1">
    <location>
        <begin position="96"/>
        <end position="134"/>
    </location>
</feature>
<reference evidence="5" key="1">
    <citation type="submission" date="2025-08" db="UniProtKB">
        <authorList>
            <consortium name="RefSeq"/>
        </authorList>
    </citation>
    <scope>IDENTIFICATION</scope>
</reference>
<evidence type="ECO:0000313" key="5">
    <source>
        <dbReference type="RefSeq" id="XP_014650111.1"/>
    </source>
</evidence>
<dbReference type="Proteomes" id="UP000694910">
    <property type="component" value="Unplaced"/>
</dbReference>
<name>A0ABM1DE80_CERSS</name>
<feature type="domain" description="SGF29 C-terminal" evidence="3">
    <location>
        <begin position="245"/>
        <end position="281"/>
    </location>
</feature>
<dbReference type="InterPro" id="IPR047288">
    <property type="entry name" value="Tudor_SGF29_rpt1"/>
</dbReference>
<evidence type="ECO:0000256" key="1">
    <source>
        <dbReference type="SAM" id="Coils"/>
    </source>
</evidence>
<protein>
    <submittedName>
        <fullName evidence="5">SAGA-associated factor 29 homolog isoform X1</fullName>
    </submittedName>
</protein>
<dbReference type="PANTHER" id="PTHR21539">
    <property type="entry name" value="SAGA-ASSOCIATED FACTOR 29"/>
    <property type="match status" value="1"/>
</dbReference>
<evidence type="ECO:0000313" key="4">
    <source>
        <dbReference type="Proteomes" id="UP000694910"/>
    </source>
</evidence>
<keyword evidence="1" id="KW-0175">Coiled coil</keyword>
<dbReference type="InterPro" id="IPR037802">
    <property type="entry name" value="SGF29"/>
</dbReference>
<evidence type="ECO:0000256" key="2">
    <source>
        <dbReference type="SAM" id="MobiDB-lite"/>
    </source>
</evidence>
<dbReference type="CDD" id="cd20393">
    <property type="entry name" value="Tudor_SGF29_rpt1"/>
    <property type="match status" value="1"/>
</dbReference>
<dbReference type="GeneID" id="101398388"/>
<keyword evidence="4" id="KW-1185">Reference proteome</keyword>
<dbReference type="PROSITE" id="PS51518">
    <property type="entry name" value="SGF29_C"/>
    <property type="match status" value="1"/>
</dbReference>
<gene>
    <name evidence="5" type="primary">LOC101398388</name>
</gene>
<dbReference type="RefSeq" id="XP_014650111.1">
    <property type="nucleotide sequence ID" value="XM_014794625.1"/>
</dbReference>
<feature type="region of interest" description="Disordered" evidence="2">
    <location>
        <begin position="1"/>
        <end position="51"/>
    </location>
</feature>
<dbReference type="Gene3D" id="2.30.30.140">
    <property type="match status" value="1"/>
</dbReference>
<proteinExistence type="predicted"/>
<accession>A0ABM1DE80</accession>
<sequence length="281" mass="31228">MVDNSVSKERLHFPRGSAARHRRRTAHAQSGPPRRDSQRGKKRMRFSTCRESSNASALLSADFEKDSRNAPASAVAVSSATCLFHRGSVPPYTMALVSADSRIAELLTELHQLIKQTQEERSRSEHNLVNIQKTHERMQTENKISPYYRTKLRGLYTTAKADAEAECNILRKALDKIAEIKSLLEERRIAAKIAGLYNDSEPPRKTMRRGVLMTLLQQSAMTLPLWIGKPGDKPPPLCGAIPASGDYVAKPGDKVAARVKAVDGDEQWILAEVVSYSHATK</sequence>
<dbReference type="InterPro" id="IPR010750">
    <property type="entry name" value="SGF29_tudor-like_dom"/>
</dbReference>
<dbReference type="PANTHER" id="PTHR21539:SF0">
    <property type="entry name" value="SAGA-ASSOCIATED FACTOR 29"/>
    <property type="match status" value="1"/>
</dbReference>
<feature type="compositionally biased region" description="Basic and acidic residues" evidence="2">
    <location>
        <begin position="1"/>
        <end position="12"/>
    </location>
</feature>
<evidence type="ECO:0000259" key="3">
    <source>
        <dbReference type="PROSITE" id="PS51518"/>
    </source>
</evidence>
<organism evidence="4 5">
    <name type="scientific">Ceratotherium simum simum</name>
    <name type="common">Southern white rhinoceros</name>
    <dbReference type="NCBI Taxonomy" id="73337"/>
    <lineage>
        <taxon>Eukaryota</taxon>
        <taxon>Metazoa</taxon>
        <taxon>Chordata</taxon>
        <taxon>Craniata</taxon>
        <taxon>Vertebrata</taxon>
        <taxon>Euteleostomi</taxon>
        <taxon>Mammalia</taxon>
        <taxon>Eutheria</taxon>
        <taxon>Laurasiatheria</taxon>
        <taxon>Perissodactyla</taxon>
        <taxon>Rhinocerotidae</taxon>
        <taxon>Ceratotherium</taxon>
    </lineage>
</organism>